<dbReference type="InterPro" id="IPR036390">
    <property type="entry name" value="WH_DNA-bd_sf"/>
</dbReference>
<dbReference type="InterPro" id="IPR023187">
    <property type="entry name" value="Tscrpt_reg_MarR-type_CS"/>
</dbReference>
<dbReference type="GO" id="GO:0003700">
    <property type="term" value="F:DNA-binding transcription factor activity"/>
    <property type="evidence" value="ECO:0007669"/>
    <property type="project" value="InterPro"/>
</dbReference>
<dbReference type="Gene3D" id="1.10.10.10">
    <property type="entry name" value="Winged helix-like DNA-binding domain superfamily/Winged helix DNA-binding domain"/>
    <property type="match status" value="1"/>
</dbReference>
<dbReference type="Pfam" id="PF01047">
    <property type="entry name" value="MarR"/>
    <property type="match status" value="1"/>
</dbReference>
<dbReference type="SMART" id="SM00347">
    <property type="entry name" value="HTH_MARR"/>
    <property type="match status" value="1"/>
</dbReference>
<evidence type="ECO:0000259" key="5">
    <source>
        <dbReference type="PROSITE" id="PS50995"/>
    </source>
</evidence>
<comment type="caution">
    <text evidence="6">The sequence shown here is derived from an EMBL/GenBank/DDBJ whole genome shotgun (WGS) entry which is preliminary data.</text>
</comment>
<sequence>MTGEFQHRNLPMLLLQAREAAMSVFRPILKRFSLTEQQWRIIRVLHDHPIGEMEAGQIAKECCILSPSLTGVLERMERDGLVQRVRPAQDQRKVVVSLSANSKALVARIGPLIEEQYRRIEDKIGIPRLNELCEVLDDLKTGIASVDPVGHGVVPERVAPPGLSAENDPLTDDDPEIETFAH</sequence>
<keyword evidence="7" id="KW-1185">Reference proteome</keyword>
<evidence type="ECO:0000256" key="3">
    <source>
        <dbReference type="ARBA" id="ARBA00023163"/>
    </source>
</evidence>
<dbReference type="GO" id="GO:0006950">
    <property type="term" value="P:response to stress"/>
    <property type="evidence" value="ECO:0007669"/>
    <property type="project" value="TreeGrafter"/>
</dbReference>
<dbReference type="GO" id="GO:0045892">
    <property type="term" value="P:negative regulation of DNA-templated transcription"/>
    <property type="evidence" value="ECO:0007669"/>
    <property type="project" value="InterPro"/>
</dbReference>
<dbReference type="OrthoDB" id="8588347at2"/>
<gene>
    <name evidence="6" type="primary">hpaR</name>
    <name evidence="6" type="ORF">D7S86_04535</name>
</gene>
<reference evidence="6 7" key="1">
    <citation type="submission" date="2018-10" db="EMBL/GenBank/DDBJ databases">
        <title>Robbsia sp. DHC34, isolated from soil.</title>
        <authorList>
            <person name="Gao Z.-H."/>
            <person name="Qiu L.-H."/>
        </authorList>
    </citation>
    <scope>NUCLEOTIDE SEQUENCE [LARGE SCALE GENOMIC DNA]</scope>
    <source>
        <strain evidence="6 7">DHC34</strain>
    </source>
</reference>
<organism evidence="6 7">
    <name type="scientific">Pararobbsia silviterrae</name>
    <dbReference type="NCBI Taxonomy" id="1792498"/>
    <lineage>
        <taxon>Bacteria</taxon>
        <taxon>Pseudomonadati</taxon>
        <taxon>Pseudomonadota</taxon>
        <taxon>Betaproteobacteria</taxon>
        <taxon>Burkholderiales</taxon>
        <taxon>Burkholderiaceae</taxon>
        <taxon>Pararobbsia</taxon>
    </lineage>
</organism>
<dbReference type="InterPro" id="IPR012712">
    <property type="entry name" value="HpaR/FarR"/>
</dbReference>
<dbReference type="PANTHER" id="PTHR33164:SF13">
    <property type="entry name" value="4-HYDROXYPHENYLACETATE CATABOLISM PROTEIN"/>
    <property type="match status" value="1"/>
</dbReference>
<dbReference type="Proteomes" id="UP000270342">
    <property type="component" value="Unassembled WGS sequence"/>
</dbReference>
<evidence type="ECO:0000256" key="4">
    <source>
        <dbReference type="SAM" id="MobiDB-lite"/>
    </source>
</evidence>
<feature type="domain" description="HTH marR-type" evidence="5">
    <location>
        <begin position="7"/>
        <end position="141"/>
    </location>
</feature>
<keyword evidence="3" id="KW-0804">Transcription</keyword>
<dbReference type="PROSITE" id="PS01117">
    <property type="entry name" value="HTH_MARR_1"/>
    <property type="match status" value="1"/>
</dbReference>
<dbReference type="RefSeq" id="WP_121083796.1">
    <property type="nucleotide sequence ID" value="NZ_RBZU01000001.1"/>
</dbReference>
<dbReference type="AlphaFoldDB" id="A0A494Y911"/>
<dbReference type="SUPFAM" id="SSF46785">
    <property type="entry name" value="Winged helix' DNA-binding domain"/>
    <property type="match status" value="1"/>
</dbReference>
<keyword evidence="2" id="KW-0238">DNA-binding</keyword>
<evidence type="ECO:0000313" key="7">
    <source>
        <dbReference type="Proteomes" id="UP000270342"/>
    </source>
</evidence>
<dbReference type="InterPro" id="IPR036388">
    <property type="entry name" value="WH-like_DNA-bd_sf"/>
</dbReference>
<feature type="compositionally biased region" description="Acidic residues" evidence="4">
    <location>
        <begin position="169"/>
        <end position="182"/>
    </location>
</feature>
<proteinExistence type="predicted"/>
<dbReference type="InterPro" id="IPR039422">
    <property type="entry name" value="MarR/SlyA-like"/>
</dbReference>
<evidence type="ECO:0000313" key="6">
    <source>
        <dbReference type="EMBL" id="RKP59169.1"/>
    </source>
</evidence>
<dbReference type="NCBIfam" id="TIGR02337">
    <property type="entry name" value="HpaR"/>
    <property type="match status" value="1"/>
</dbReference>
<dbReference type="InterPro" id="IPR000835">
    <property type="entry name" value="HTH_MarR-typ"/>
</dbReference>
<dbReference type="PANTHER" id="PTHR33164">
    <property type="entry name" value="TRANSCRIPTIONAL REGULATOR, MARR FAMILY"/>
    <property type="match status" value="1"/>
</dbReference>
<evidence type="ECO:0000256" key="2">
    <source>
        <dbReference type="ARBA" id="ARBA00023125"/>
    </source>
</evidence>
<keyword evidence="1" id="KW-0805">Transcription regulation</keyword>
<protein>
    <submittedName>
        <fullName evidence="6">Homoprotocatechuate degradation operon regulator HpaR</fullName>
    </submittedName>
</protein>
<feature type="region of interest" description="Disordered" evidence="4">
    <location>
        <begin position="157"/>
        <end position="182"/>
    </location>
</feature>
<name>A0A494Y911_9BURK</name>
<accession>A0A494Y911</accession>
<dbReference type="GO" id="GO:0003677">
    <property type="term" value="F:DNA binding"/>
    <property type="evidence" value="ECO:0007669"/>
    <property type="project" value="UniProtKB-KW"/>
</dbReference>
<dbReference type="PROSITE" id="PS50995">
    <property type="entry name" value="HTH_MARR_2"/>
    <property type="match status" value="1"/>
</dbReference>
<evidence type="ECO:0000256" key="1">
    <source>
        <dbReference type="ARBA" id="ARBA00023015"/>
    </source>
</evidence>
<dbReference type="EMBL" id="RBZU01000001">
    <property type="protein sequence ID" value="RKP59169.1"/>
    <property type="molecule type" value="Genomic_DNA"/>
</dbReference>